<evidence type="ECO:0000256" key="5">
    <source>
        <dbReference type="SAM" id="MobiDB-lite"/>
    </source>
</evidence>
<reference evidence="7 8" key="1">
    <citation type="submission" date="2021-01" db="EMBL/GenBank/DDBJ databases">
        <title>Chromosome-level genome assembly of a human fungal pathogen reveals clustering of transcriptionally co-regulated genes.</title>
        <authorList>
            <person name="Voorhies M."/>
            <person name="Cohen S."/>
            <person name="Shea T.P."/>
            <person name="Petrus S."/>
            <person name="Munoz J.F."/>
            <person name="Poplawski S."/>
            <person name="Goldman W.E."/>
            <person name="Michael T."/>
            <person name="Cuomo C.A."/>
            <person name="Sil A."/>
            <person name="Beyhan S."/>
        </authorList>
    </citation>
    <scope>NUCLEOTIDE SEQUENCE [LARGE SCALE GENOMIC DNA]</scope>
    <source>
        <strain evidence="7 8">G184AR</strain>
    </source>
</reference>
<evidence type="ECO:0000256" key="4">
    <source>
        <dbReference type="ARBA" id="ARBA00023136"/>
    </source>
</evidence>
<dbReference type="VEuPathDB" id="FungiDB:I7I52_11212"/>
<dbReference type="PANTHER" id="PTHR31465:SF15">
    <property type="entry name" value="LIPID TRANSPORTER ATNI-RELATED"/>
    <property type="match status" value="1"/>
</dbReference>
<protein>
    <submittedName>
        <fullName evidence="7">RTA1 domain-containing protein</fullName>
    </submittedName>
</protein>
<evidence type="ECO:0000256" key="3">
    <source>
        <dbReference type="ARBA" id="ARBA00022989"/>
    </source>
</evidence>
<keyword evidence="3 6" id="KW-1133">Transmembrane helix</keyword>
<gene>
    <name evidence="7" type="ORF">I7I52_11212</name>
</gene>
<name>A0A8H7Y833_AJECA</name>
<feature type="transmembrane region" description="Helical" evidence="6">
    <location>
        <begin position="81"/>
        <end position="102"/>
    </location>
</feature>
<evidence type="ECO:0000256" key="1">
    <source>
        <dbReference type="ARBA" id="ARBA00004141"/>
    </source>
</evidence>
<evidence type="ECO:0000256" key="2">
    <source>
        <dbReference type="ARBA" id="ARBA00022692"/>
    </source>
</evidence>
<feature type="transmembrane region" description="Helical" evidence="6">
    <location>
        <begin position="49"/>
        <end position="69"/>
    </location>
</feature>
<feature type="compositionally biased region" description="Basic residues" evidence="5">
    <location>
        <begin position="299"/>
        <end position="309"/>
    </location>
</feature>
<dbReference type="Pfam" id="PF04479">
    <property type="entry name" value="RTA1"/>
    <property type="match status" value="1"/>
</dbReference>
<dbReference type="Proteomes" id="UP000670092">
    <property type="component" value="Unassembled WGS sequence"/>
</dbReference>
<proteinExistence type="predicted"/>
<feature type="transmembrane region" description="Helical" evidence="6">
    <location>
        <begin position="123"/>
        <end position="145"/>
    </location>
</feature>
<feature type="region of interest" description="Disordered" evidence="5">
    <location>
        <begin position="273"/>
        <end position="356"/>
    </location>
</feature>
<feature type="transmembrane region" description="Helical" evidence="6">
    <location>
        <begin position="238"/>
        <end position="264"/>
    </location>
</feature>
<sequence length="356" mass="40909">MGRCDFERNSETVGWLYCPSVEAAILFTSLYAVTLLAHIVQWFTCRKKFCWVIVMAVLWETGGFAMRVVSAKKIYGLWHFIPQQLLIILAPVWLNAFVYMVLGRMIYFYIPEKKIFGISAQRITLVFVLLDVFSMFVQSSSASLMSSDSSNVAKMGVNIYMGGIGLQEFFIIMFLFLAGRFQYLMNKIEVYQPQHLPWRRLLYTLYAVLLLITIRIIYRLIEFSKGMETGLATNEKAFYLLEAVPMFLGFVLFNIVHPSIALVGPESEFPKKDKKEIKRKKAAKKAEKKAEKAAAAAGRSKHSWKHLGRRVNDVESGSDLETEGLRMQDGLRNSQRYDRSFVSPVPSEYPQAHYHR</sequence>
<keyword evidence="2 6" id="KW-0812">Transmembrane</keyword>
<dbReference type="AlphaFoldDB" id="A0A8H7Y833"/>
<comment type="caution">
    <text evidence="7">The sequence shown here is derived from an EMBL/GenBank/DDBJ whole genome shotgun (WGS) entry which is preliminary data.</text>
</comment>
<evidence type="ECO:0000313" key="7">
    <source>
        <dbReference type="EMBL" id="KAG5287440.1"/>
    </source>
</evidence>
<feature type="transmembrane region" description="Helical" evidence="6">
    <location>
        <begin position="200"/>
        <end position="218"/>
    </location>
</feature>
<evidence type="ECO:0000256" key="6">
    <source>
        <dbReference type="SAM" id="Phobius"/>
    </source>
</evidence>
<dbReference type="PANTHER" id="PTHR31465">
    <property type="entry name" value="PROTEIN RTA1-RELATED"/>
    <property type="match status" value="1"/>
</dbReference>
<feature type="transmembrane region" description="Helical" evidence="6">
    <location>
        <begin position="157"/>
        <end position="179"/>
    </location>
</feature>
<accession>A0A8H7Y833</accession>
<organism evidence="7 8">
    <name type="scientific">Ajellomyces capsulatus</name>
    <name type="common">Darling's disease fungus</name>
    <name type="synonym">Histoplasma capsulatum</name>
    <dbReference type="NCBI Taxonomy" id="5037"/>
    <lineage>
        <taxon>Eukaryota</taxon>
        <taxon>Fungi</taxon>
        <taxon>Dikarya</taxon>
        <taxon>Ascomycota</taxon>
        <taxon>Pezizomycotina</taxon>
        <taxon>Eurotiomycetes</taxon>
        <taxon>Eurotiomycetidae</taxon>
        <taxon>Onygenales</taxon>
        <taxon>Ajellomycetaceae</taxon>
        <taxon>Histoplasma</taxon>
    </lineage>
</organism>
<comment type="subcellular location">
    <subcellularLocation>
        <location evidence="1">Membrane</location>
        <topology evidence="1">Multi-pass membrane protein</topology>
    </subcellularLocation>
</comment>
<dbReference type="EMBL" id="JAEVHI010000007">
    <property type="protein sequence ID" value="KAG5287440.1"/>
    <property type="molecule type" value="Genomic_DNA"/>
</dbReference>
<dbReference type="OrthoDB" id="5384040at2759"/>
<keyword evidence="4 6" id="KW-0472">Membrane</keyword>
<dbReference type="GO" id="GO:0016020">
    <property type="term" value="C:membrane"/>
    <property type="evidence" value="ECO:0007669"/>
    <property type="project" value="UniProtKB-SubCell"/>
</dbReference>
<dbReference type="InterPro" id="IPR007568">
    <property type="entry name" value="RTA1"/>
</dbReference>
<feature type="transmembrane region" description="Helical" evidence="6">
    <location>
        <begin position="14"/>
        <end position="37"/>
    </location>
</feature>
<evidence type="ECO:0000313" key="8">
    <source>
        <dbReference type="Proteomes" id="UP000670092"/>
    </source>
</evidence>